<feature type="compositionally biased region" description="Low complexity" evidence="1">
    <location>
        <begin position="2077"/>
        <end position="2089"/>
    </location>
</feature>
<feature type="compositionally biased region" description="Basic and acidic residues" evidence="1">
    <location>
        <begin position="1358"/>
        <end position="1404"/>
    </location>
</feature>
<feature type="compositionally biased region" description="Low complexity" evidence="1">
    <location>
        <begin position="1805"/>
        <end position="1817"/>
    </location>
</feature>
<feature type="compositionally biased region" description="Polar residues" evidence="1">
    <location>
        <begin position="1040"/>
        <end position="1050"/>
    </location>
</feature>
<feature type="compositionally biased region" description="Basic and acidic residues" evidence="1">
    <location>
        <begin position="1750"/>
        <end position="1780"/>
    </location>
</feature>
<comment type="caution">
    <text evidence="2">The sequence shown here is derived from an EMBL/GenBank/DDBJ whole genome shotgun (WGS) entry which is preliminary data.</text>
</comment>
<feature type="compositionally biased region" description="Basic and acidic residues" evidence="1">
    <location>
        <begin position="247"/>
        <end position="303"/>
    </location>
</feature>
<feature type="compositionally biased region" description="Low complexity" evidence="1">
    <location>
        <begin position="2175"/>
        <end position="2185"/>
    </location>
</feature>
<feature type="compositionally biased region" description="Basic and acidic residues" evidence="1">
    <location>
        <begin position="736"/>
        <end position="747"/>
    </location>
</feature>
<feature type="compositionally biased region" description="Basic and acidic residues" evidence="1">
    <location>
        <begin position="1885"/>
        <end position="1896"/>
    </location>
</feature>
<feature type="compositionally biased region" description="Basic and acidic residues" evidence="1">
    <location>
        <begin position="1290"/>
        <end position="1309"/>
    </location>
</feature>
<evidence type="ECO:0000256" key="1">
    <source>
        <dbReference type="SAM" id="MobiDB-lite"/>
    </source>
</evidence>
<feature type="compositionally biased region" description="Basic and acidic residues" evidence="1">
    <location>
        <begin position="1538"/>
        <end position="1551"/>
    </location>
</feature>
<feature type="compositionally biased region" description="Basic and acidic residues" evidence="1">
    <location>
        <begin position="653"/>
        <end position="684"/>
    </location>
</feature>
<accession>A0AAW2IIE7</accession>
<feature type="compositionally biased region" description="Basic and acidic residues" evidence="1">
    <location>
        <begin position="1008"/>
        <end position="1017"/>
    </location>
</feature>
<feature type="compositionally biased region" description="Basic residues" evidence="1">
    <location>
        <begin position="2365"/>
        <end position="2374"/>
    </location>
</feature>
<feature type="compositionally biased region" description="Basic and acidic residues" evidence="1">
    <location>
        <begin position="704"/>
        <end position="720"/>
    </location>
</feature>
<feature type="compositionally biased region" description="Polar residues" evidence="1">
    <location>
        <begin position="83"/>
        <end position="96"/>
    </location>
</feature>
<feature type="compositionally biased region" description="Basic and acidic residues" evidence="1">
    <location>
        <begin position="1521"/>
        <end position="1530"/>
    </location>
</feature>
<feature type="compositionally biased region" description="Polar residues" evidence="1">
    <location>
        <begin position="2349"/>
        <end position="2363"/>
    </location>
</feature>
<evidence type="ECO:0000313" key="2">
    <source>
        <dbReference type="EMBL" id="KAL0281563.1"/>
    </source>
</evidence>
<feature type="compositionally biased region" description="Basic and acidic residues" evidence="1">
    <location>
        <begin position="1318"/>
        <end position="1350"/>
    </location>
</feature>
<feature type="region of interest" description="Disordered" evidence="1">
    <location>
        <begin position="1633"/>
        <end position="1719"/>
    </location>
</feature>
<reference evidence="2" key="1">
    <citation type="journal article" date="2024" name="Gigascience">
        <title>Chromosome-level genome of the poultry shaft louse Menopon gallinae provides insight into the host-switching and adaptive evolution of parasitic lice.</title>
        <authorList>
            <person name="Xu Y."/>
            <person name="Ma L."/>
            <person name="Liu S."/>
            <person name="Liang Y."/>
            <person name="Liu Q."/>
            <person name="He Z."/>
            <person name="Tian L."/>
            <person name="Duan Y."/>
            <person name="Cai W."/>
            <person name="Li H."/>
            <person name="Song F."/>
        </authorList>
    </citation>
    <scope>NUCLEOTIDE SEQUENCE</scope>
    <source>
        <strain evidence="2">Cailab_2023a</strain>
    </source>
</reference>
<feature type="region of interest" description="Disordered" evidence="1">
    <location>
        <begin position="1455"/>
        <end position="1599"/>
    </location>
</feature>
<feature type="region of interest" description="Disordered" evidence="1">
    <location>
        <begin position="2048"/>
        <end position="2261"/>
    </location>
</feature>
<feature type="region of interest" description="Disordered" evidence="1">
    <location>
        <begin position="1750"/>
        <end position="1858"/>
    </location>
</feature>
<feature type="compositionally biased region" description="Low complexity" evidence="1">
    <location>
        <begin position="2238"/>
        <end position="2250"/>
    </location>
</feature>
<gene>
    <name evidence="2" type="ORF">PYX00_002511</name>
</gene>
<feature type="region of interest" description="Disordered" evidence="1">
    <location>
        <begin position="351"/>
        <end position="398"/>
    </location>
</feature>
<feature type="compositionally biased region" description="Basic and acidic residues" evidence="1">
    <location>
        <begin position="1567"/>
        <end position="1596"/>
    </location>
</feature>
<feature type="region of interest" description="Disordered" evidence="1">
    <location>
        <begin position="152"/>
        <end position="186"/>
    </location>
</feature>
<feature type="compositionally biased region" description="Basic and acidic residues" evidence="1">
    <location>
        <begin position="537"/>
        <end position="547"/>
    </location>
</feature>
<feature type="region of interest" description="Disordered" evidence="1">
    <location>
        <begin position="83"/>
        <end position="102"/>
    </location>
</feature>
<feature type="compositionally biased region" description="Low complexity" evidence="1">
    <location>
        <begin position="1917"/>
        <end position="1933"/>
    </location>
</feature>
<feature type="compositionally biased region" description="Basic residues" evidence="1">
    <location>
        <begin position="998"/>
        <end position="1007"/>
    </location>
</feature>
<feature type="compositionally biased region" description="Basic and acidic residues" evidence="1">
    <location>
        <begin position="772"/>
        <end position="785"/>
    </location>
</feature>
<feature type="region of interest" description="Disordered" evidence="1">
    <location>
        <begin position="489"/>
        <end position="511"/>
    </location>
</feature>
<feature type="compositionally biased region" description="Polar residues" evidence="1">
    <location>
        <begin position="563"/>
        <end position="573"/>
    </location>
</feature>
<feature type="region of interest" description="Disordered" evidence="1">
    <location>
        <begin position="2319"/>
        <end position="2418"/>
    </location>
</feature>
<feature type="compositionally biased region" description="Basic and acidic residues" evidence="1">
    <location>
        <begin position="1411"/>
        <end position="1424"/>
    </location>
</feature>
<feature type="region of interest" description="Disordered" evidence="1">
    <location>
        <begin position="1885"/>
        <end position="1991"/>
    </location>
</feature>
<feature type="region of interest" description="Disordered" evidence="1">
    <location>
        <begin position="939"/>
        <end position="1087"/>
    </location>
</feature>
<feature type="compositionally biased region" description="Basic and acidic residues" evidence="1">
    <location>
        <begin position="352"/>
        <end position="367"/>
    </location>
</feature>
<proteinExistence type="predicted"/>
<dbReference type="EMBL" id="JARGDH010000001">
    <property type="protein sequence ID" value="KAL0281563.1"/>
    <property type="molecule type" value="Genomic_DNA"/>
</dbReference>
<feature type="compositionally biased region" description="Polar residues" evidence="1">
    <location>
        <begin position="1700"/>
        <end position="1715"/>
    </location>
</feature>
<feature type="compositionally biased region" description="Basic residues" evidence="1">
    <location>
        <begin position="52"/>
        <end position="61"/>
    </location>
</feature>
<name>A0AAW2IIE7_9NEOP</name>
<protein>
    <submittedName>
        <fullName evidence="2">Uncharacterized protein</fullName>
    </submittedName>
</protein>
<feature type="region of interest" description="Disordered" evidence="1">
    <location>
        <begin position="868"/>
        <end position="902"/>
    </location>
</feature>
<feature type="compositionally biased region" description="Basic and acidic residues" evidence="1">
    <location>
        <begin position="581"/>
        <end position="593"/>
    </location>
</feature>
<feature type="compositionally biased region" description="Basic and acidic residues" evidence="1">
    <location>
        <begin position="1495"/>
        <end position="1513"/>
    </location>
</feature>
<feature type="compositionally biased region" description="Polar residues" evidence="1">
    <location>
        <begin position="2326"/>
        <end position="2335"/>
    </location>
</feature>
<feature type="compositionally biased region" description="Polar residues" evidence="1">
    <location>
        <begin position="2150"/>
        <end position="2173"/>
    </location>
</feature>
<feature type="compositionally biased region" description="Low complexity" evidence="1">
    <location>
        <begin position="42"/>
        <end position="51"/>
    </location>
</feature>
<feature type="compositionally biased region" description="Basic and acidic residues" evidence="1">
    <location>
        <begin position="489"/>
        <end position="504"/>
    </location>
</feature>
<feature type="region of interest" description="Disordered" evidence="1">
    <location>
        <begin position="810"/>
        <end position="839"/>
    </location>
</feature>
<feature type="region of interest" description="Disordered" evidence="1">
    <location>
        <begin position="627"/>
        <end position="794"/>
    </location>
</feature>
<organism evidence="2">
    <name type="scientific">Menopon gallinae</name>
    <name type="common">poultry shaft louse</name>
    <dbReference type="NCBI Taxonomy" id="328185"/>
    <lineage>
        <taxon>Eukaryota</taxon>
        <taxon>Metazoa</taxon>
        <taxon>Ecdysozoa</taxon>
        <taxon>Arthropoda</taxon>
        <taxon>Hexapoda</taxon>
        <taxon>Insecta</taxon>
        <taxon>Pterygota</taxon>
        <taxon>Neoptera</taxon>
        <taxon>Paraneoptera</taxon>
        <taxon>Psocodea</taxon>
        <taxon>Troctomorpha</taxon>
        <taxon>Phthiraptera</taxon>
        <taxon>Amblycera</taxon>
        <taxon>Menoponidae</taxon>
        <taxon>Menopon</taxon>
    </lineage>
</organism>
<feature type="compositionally biased region" description="Acidic residues" evidence="1">
    <location>
        <begin position="1026"/>
        <end position="1036"/>
    </location>
</feature>
<feature type="region of interest" description="Disordered" evidence="1">
    <location>
        <begin position="205"/>
        <end position="312"/>
    </location>
</feature>
<feature type="region of interest" description="Disordered" evidence="1">
    <location>
        <begin position="526"/>
        <end position="596"/>
    </location>
</feature>
<feature type="compositionally biased region" description="Basic and acidic residues" evidence="1">
    <location>
        <begin position="374"/>
        <end position="398"/>
    </location>
</feature>
<feature type="compositionally biased region" description="Acidic residues" evidence="1">
    <location>
        <begin position="892"/>
        <end position="902"/>
    </location>
</feature>
<feature type="compositionally biased region" description="Low complexity" evidence="1">
    <location>
        <begin position="152"/>
        <end position="161"/>
    </location>
</feature>
<feature type="compositionally biased region" description="Basic and acidic residues" evidence="1">
    <location>
        <begin position="1472"/>
        <end position="1488"/>
    </location>
</feature>
<feature type="compositionally biased region" description="Polar residues" evidence="1">
    <location>
        <begin position="2096"/>
        <end position="2116"/>
    </location>
</feature>
<sequence>MILMTSCLQSRSSLRNLDYSSENVDIENNAKTENSRPLSNANSKSNESVKSPSKKSKRSNNKKSQNEDEHSWLRSTSCKNLYQQESSSSVTENQKNPADPFRYEGFKIGFDSPITRYDDSRRGCYSAVASKTSSIDRAGDVITDARIYSSSYPGTTSSLSTESVEGEPMFDANDSQEEVVLSHDDVSHDSYELLEKDFDDFDEDRTRRGRKYFSENERARSCSWGSDKGEPYPQLDSRSSDKIYGQDYKKSRENGFRSLERSKSPKHKSETDFRSLERKSPKNVRSRLEGTRAGDRKYATDYRRKPREYYGNGADLRRSKEIDDKAEGLDGRAFNVDDDALYDNDPLYSRIQDVRPQKKPTEIFRMDSEEEYMDEKKKMERKREKRDKEDRFHEGLKEQTDLERRLYERKKEEEKEENLYGNKLERVFSNQFGKYPEFLGYNPDYELLKHERKVSENYEKVCQVGKIAKELERTEKALSERMQVRKIEPDVSKVQKDGGKESGKKPFRVSQFNEYNAKTKAGTVIGFASPKASPKAPVERTKSDPYDTTKNSKRNVLMHQKSIDLTPQDSAEVTSDYDNDDGIRKTSRSEHDIPYTLRKRHFMNGTAKDSDVKLKAEHRKTIEIINLDAKDEKSVTNLLQNKKPRPALAKKPILTDEKKSSPKITPKKEAEKADHKEVKEKPPNESDYADDLNEPIYAQVVKGKVVEPTETKDTKVETKKKIPPAPPKRTSSVVKVDVKKDQPKPPERTSSLPKAKKTPPEPPKRTTSVQKKSPEPKPEMPKTKPEFPGIVAHRREELFARTRLGLSEGSAFTPISRQGHFDSPSSQRRAKSLDAPVISVHRLPPADAFSSKDDTVDENEGDMMKYVRSTESSKEKMSKTESLVDTTISTESEMDVFLPEDGDIDKNFKETVESQTKMEVNYPEEKVLDSVRSKRLLSKIDSMDSEGDLDSSRKAEPLPIPSDRLVNLPESVRFPSVRQISGQTSEESADGWEQREVKVKRRTPRRSVGREDQDVGLKESVVWDSKDDEPPDDDVWDSNAVFTIKQSQTKPEPEYLKRGSCGQSIDDDNVSTPMKESSPEHWVSVDDLPEAIEREERFLREQEKILREKILNEKLKRELNLDTIDVDRRQDGSKEKFKGHSLDTYELTEKRLRERGTNKNCSLDEHILRQSPIKNYLSVASDLDLSEKSSSYENVPKKAKCQTEYIKVVNNVNEIDQFGDNDEELEEFVVVLDEGLSSKDERDLLWDDVSFRRSLSKEESLISVPEEFKDVEDEVESELKPAETLPMQKVEIKLNEGEASSRKESKIDDLDYVSAEDAVGKIQDREDPGRLSPFRDTEEKRRLSASEDTGRLSPYDSSSRRGSDDPRRGSASDDAGRLSPYDDSRRGSEDPRRLSTSEDSKHYSVSESVSEETRRRLSSTEETRRKRASLTKQCSVGIDSLSDDMIPGIQECSSSFEQDEKDVFEPVPELTPETKDKVKEVEVKKLEIEVSEDTSDTKDSGIEDEKEEVKDTSNHLAPPTSERELSRETEDSMDYGEGDFKDIREIVKDQDISDGPVCENGSAIPDQKGDRPSTSFEKSDLSEQDELRFIDDKRGSTPDILVGKGKEAAAISVVVVNEGISVLNKIVGKEKSRTLPKAAVAGTSSTSTDSETTSEEQRHTLPKMTMKPKPLTPKPDYIHRKLTKAVPNIKMKPPIPEKPTLSSLLVETSQESSQDSDVDRLTEVSLLAQIQSQIARRNLADTGKRLRREIVEMASKENEGKDKSTKTEEKSPEQEKRDSGEDMSSSSSAPPHPKRELSSTWRPFLLESSGSSSLEEGWLPPDDNAHLADEEETSSNSNNQQDDSIHDDIDYPTGIGYPVLNLSSAEMMVGGYSSVFALSRTLSRISERSTSEQERSDAEDDVTKPSSHSVSIEEESIISSDHQPSLSSDSPSPKAGGSNIPDLPDDRSPIPDNFLLPEDKAQNIEPFSGVIPPPVTDEDWPSPPSSSSVFDTPIVSHVETFYMEIHPEEAYKVVVSEPQHGDNSSSDENQTLQEEGELLHLSSDNLSLSTTTTTQDGTVVIPVHPPNVRTNSVSEDTSIMSTSDWSSSTNVRHRANSNFGTTEDLSDWTKSSSAQNGAKHHSKQIGSTEEISDWSKKQAATYSKSDEISSENLGSRLENWQQSRSSDTSQFGTVSGWSTSSSSKYSPDEQEPVSKPRPPKLKSPPSKNMGFFETPISKVRSPTSQMKFFERPEKSHSSVRSPTSRSESASPKNHGRFFDSPSGIYHTLMTDYYDLHKVRSSPTYGKHAEDSDRRSTCTPYYSNVAEKAERSYYGQYDTGSLERTKMQPSRKSISYHSMRVRGNEDEGSSNDTQSPPPTSNTIPRASKKCRRRHRVAIDIQIRDGKIVAPPKTRTTVLDNSDSDRSSPSFSSRRKKSDP</sequence>
<feature type="region of interest" description="Disordered" evidence="1">
    <location>
        <begin position="1271"/>
        <end position="1432"/>
    </location>
</feature>
<feature type="region of interest" description="Disordered" evidence="1">
    <location>
        <begin position="18"/>
        <end position="78"/>
    </location>
</feature>